<feature type="transmembrane region" description="Helical" evidence="1">
    <location>
        <begin position="50"/>
        <end position="75"/>
    </location>
</feature>
<dbReference type="OrthoDB" id="2974133at2"/>
<dbReference type="InterPro" id="IPR013099">
    <property type="entry name" value="K_chnl_dom"/>
</dbReference>
<evidence type="ECO:0000313" key="4">
    <source>
        <dbReference type="Proteomes" id="UP000013243"/>
    </source>
</evidence>
<keyword evidence="1" id="KW-0812">Transmembrane</keyword>
<dbReference type="Gene3D" id="1.10.287.70">
    <property type="match status" value="1"/>
</dbReference>
<protein>
    <submittedName>
        <fullName evidence="3">Ion transport 2</fullName>
    </submittedName>
</protein>
<dbReference type="EMBL" id="CP015230">
    <property type="protein sequence ID" value="ANP40591.1"/>
    <property type="molecule type" value="Genomic_DNA"/>
</dbReference>
<feature type="domain" description="Potassium channel" evidence="2">
    <location>
        <begin position="67"/>
        <end position="136"/>
    </location>
</feature>
<dbReference type="Proteomes" id="UP000013243">
    <property type="component" value="Chromosome"/>
</dbReference>
<dbReference type="GeneID" id="28249651"/>
<reference evidence="3 4" key="1">
    <citation type="journal article" date="2016" name="ISME J.">
        <title>Global occurrence and heterogeneity of the Roseobacter-clade species Ruegeria mobilis.</title>
        <authorList>
            <person name="Sonnenschein E."/>
            <person name="Gram L."/>
        </authorList>
    </citation>
    <scope>NUCLEOTIDE SEQUENCE [LARGE SCALE GENOMIC DNA]</scope>
    <source>
        <strain evidence="3 4">F1926</strain>
    </source>
</reference>
<evidence type="ECO:0000313" key="3">
    <source>
        <dbReference type="EMBL" id="ANP40591.1"/>
    </source>
</evidence>
<accession>A0A1B1A223</accession>
<feature type="transmembrane region" description="Helical" evidence="1">
    <location>
        <begin position="6"/>
        <end position="29"/>
    </location>
</feature>
<dbReference type="SUPFAM" id="SSF81324">
    <property type="entry name" value="Voltage-gated potassium channels"/>
    <property type="match status" value="1"/>
</dbReference>
<keyword evidence="1" id="KW-0472">Membrane</keyword>
<dbReference type="RefSeq" id="WP_005611296.1">
    <property type="nucleotide sequence ID" value="NZ_CP015230.1"/>
</dbReference>
<evidence type="ECO:0000256" key="1">
    <source>
        <dbReference type="SAM" id="Phobius"/>
    </source>
</evidence>
<proteinExistence type="predicted"/>
<dbReference type="Pfam" id="PF07885">
    <property type="entry name" value="Ion_trans_2"/>
    <property type="match status" value="1"/>
</dbReference>
<evidence type="ECO:0000259" key="2">
    <source>
        <dbReference type="Pfam" id="PF07885"/>
    </source>
</evidence>
<name>A0A1B1A223_9RHOB</name>
<organism evidence="3 4">
    <name type="scientific">Tritonibacter mobilis F1926</name>
    <dbReference type="NCBI Taxonomy" id="1265309"/>
    <lineage>
        <taxon>Bacteria</taxon>
        <taxon>Pseudomonadati</taxon>
        <taxon>Pseudomonadota</taxon>
        <taxon>Alphaproteobacteria</taxon>
        <taxon>Rhodobacterales</taxon>
        <taxon>Paracoccaceae</taxon>
        <taxon>Tritonibacter</taxon>
    </lineage>
</organism>
<feature type="transmembrane region" description="Helical" evidence="1">
    <location>
        <begin position="87"/>
        <end position="105"/>
    </location>
</feature>
<keyword evidence="1" id="KW-1133">Transmembrane helix</keyword>
<feature type="transmembrane region" description="Helical" evidence="1">
    <location>
        <begin position="112"/>
        <end position="135"/>
    </location>
</feature>
<sequence>MTLIEQIFWGGLFLFVCLVLETIMLLWCADALQRHRARFQRYSAMVHQTGVLLISIGFVVAAHTAQIWIWSAALLLKAQTFETWNTAVYFSVATYTTLGYGDIVLDEEHRIFASFAAMTGMLAFGISTAFLVAVMRSGLAHGPFRDE</sequence>
<dbReference type="AlphaFoldDB" id="A0A1B1A223"/>
<dbReference type="KEGG" id="rmb:K529_007425"/>
<dbReference type="STRING" id="1265309.K529_007425"/>
<gene>
    <name evidence="3" type="ORF">K529_007425</name>
</gene>